<dbReference type="GO" id="GO:0000049">
    <property type="term" value="F:tRNA binding"/>
    <property type="evidence" value="ECO:0007669"/>
    <property type="project" value="TreeGrafter"/>
</dbReference>
<evidence type="ECO:0000256" key="4">
    <source>
        <dbReference type="ARBA" id="ARBA00022694"/>
    </source>
</evidence>
<dbReference type="Gene3D" id="2.40.50.1070">
    <property type="match status" value="1"/>
</dbReference>
<name>N6Z638_THAL4</name>
<keyword evidence="2 7" id="KW-0808">Transferase</keyword>
<dbReference type="GO" id="GO:0019843">
    <property type="term" value="F:rRNA binding"/>
    <property type="evidence" value="ECO:0007669"/>
    <property type="project" value="TreeGrafter"/>
</dbReference>
<dbReference type="PROSITE" id="PS01231">
    <property type="entry name" value="TRMA_2"/>
    <property type="match status" value="1"/>
</dbReference>
<dbReference type="GO" id="GO:0030488">
    <property type="term" value="P:tRNA methylation"/>
    <property type="evidence" value="ECO:0007669"/>
    <property type="project" value="UniProtKB-UniRule"/>
</dbReference>
<dbReference type="PROSITE" id="PS51687">
    <property type="entry name" value="SAM_MT_RNA_M5U"/>
    <property type="match status" value="1"/>
</dbReference>
<comment type="similarity">
    <text evidence="7">Belongs to the class I-like SAM-binding methyltransferase superfamily. RNA M5U methyltransferase family. TrmA subfamily.</text>
</comment>
<sequence>MPPDRIDPAQYESQLAGKLAAFKRDFADFGLPESEVFRSAPLHYRMRAEFRIWHHGGRIDYAMFETAGDEKKVVLIDDFPAAVQPICELMPRLRDALQDCEVLKRKLFQVEFLATHSGELMVCLIYHRPLGEDWTTAAQALADRFGVQLIGRSRKQKIVLGRDWLLESFELDGRMLRYQQIEGSFTQPNAGVNRQMLGWARSQAADAGGDLLELYCGNGNFTVALAPAFDKVLATEVSKSSVRAANYNLEANGIGNVTMVRMSSDEISDALAGGREYRRMKEIDLGGYRFSTLFVDPPRSGLDAATVELARGFERILYVSCNPATLRDNVAALHDTHEIAAAAVFDQFPYTPHLESGLLLKRRPAAERPRSH</sequence>
<accession>N6Z638</accession>
<keyword evidence="1 7" id="KW-0489">Methyltransferase</keyword>
<dbReference type="InterPro" id="IPR030390">
    <property type="entry name" value="MeTrfase_TrmA_AS"/>
</dbReference>
<dbReference type="STRING" id="1123367.GCA_000621305_02666"/>
<comment type="caution">
    <text evidence="10">The sequence shown here is derived from an EMBL/GenBank/DDBJ whole genome shotgun (WGS) entry which is preliminary data.</text>
</comment>
<feature type="binding site" evidence="7 8">
    <location>
        <position position="187"/>
    </location>
    <ligand>
        <name>S-adenosyl-L-methionine</name>
        <dbReference type="ChEBI" id="CHEBI:59789"/>
    </ligand>
</feature>
<dbReference type="eggNOG" id="COG2265">
    <property type="taxonomic scope" value="Bacteria"/>
</dbReference>
<keyword evidence="11" id="KW-1185">Reference proteome</keyword>
<dbReference type="FunFam" id="2.40.50.1070:FF:000001">
    <property type="entry name" value="tRNA/tmRNA (uracil-C(5))-methyltransferase"/>
    <property type="match status" value="1"/>
</dbReference>
<dbReference type="FunFam" id="3.40.50.150:FF:000012">
    <property type="entry name" value="tRNA/tmRNA (uracil-C(5))-methyltransferase"/>
    <property type="match status" value="1"/>
</dbReference>
<comment type="catalytic activity">
    <reaction evidence="5 7">
        <text>uridine(341) in tmRNA + S-adenosyl-L-methionine = 5-methyluridine(341) in tmRNA + S-adenosyl-L-homocysteine + H(+)</text>
        <dbReference type="Rhea" id="RHEA:43612"/>
        <dbReference type="Rhea" id="RHEA-COMP:10630"/>
        <dbReference type="Rhea" id="RHEA-COMP:10631"/>
        <dbReference type="ChEBI" id="CHEBI:15378"/>
        <dbReference type="ChEBI" id="CHEBI:57856"/>
        <dbReference type="ChEBI" id="CHEBI:59789"/>
        <dbReference type="ChEBI" id="CHEBI:65315"/>
        <dbReference type="ChEBI" id="CHEBI:74447"/>
    </reaction>
</comment>
<dbReference type="SUPFAM" id="SSF53335">
    <property type="entry name" value="S-adenosyl-L-methionine-dependent methyltransferases"/>
    <property type="match status" value="1"/>
</dbReference>
<dbReference type="InterPro" id="IPR030391">
    <property type="entry name" value="MeTrfase_TrmA_CS"/>
</dbReference>
<dbReference type="HAMAP" id="MF_01011">
    <property type="entry name" value="RNA_methyltr_TrmA"/>
    <property type="match status" value="1"/>
</dbReference>
<keyword evidence="4 7" id="KW-0819">tRNA processing</keyword>
<evidence type="ECO:0000256" key="5">
    <source>
        <dbReference type="ARBA" id="ARBA00051255"/>
    </source>
</evidence>
<dbReference type="CDD" id="cd02440">
    <property type="entry name" value="AdoMet_MTases"/>
    <property type="match status" value="1"/>
</dbReference>
<dbReference type="Proteomes" id="UP000013232">
    <property type="component" value="Unassembled WGS sequence"/>
</dbReference>
<evidence type="ECO:0000256" key="9">
    <source>
        <dbReference type="PROSITE-ProRule" id="PRU10015"/>
    </source>
</evidence>
<keyword evidence="3 7" id="KW-0949">S-adenosyl-L-methionine</keyword>
<dbReference type="EC" id="2.1.1.35" evidence="7"/>
<evidence type="ECO:0000256" key="7">
    <source>
        <dbReference type="HAMAP-Rule" id="MF_01011"/>
    </source>
</evidence>
<reference evidence="10 11" key="1">
    <citation type="submission" date="2012-09" db="EMBL/GenBank/DDBJ databases">
        <title>Draft Genome Sequences of 6 Strains from Genus Thauera.</title>
        <authorList>
            <person name="Liu B."/>
            <person name="Shapleigh J.P."/>
            <person name="Frostegard A.H."/>
        </authorList>
    </citation>
    <scope>NUCLEOTIDE SEQUENCE [LARGE SCALE GENOMIC DNA]</scope>
    <source>
        <strain evidence="11">47Lol / DSM 12138</strain>
    </source>
</reference>
<dbReference type="OrthoDB" id="9804590at2"/>
<dbReference type="InterPro" id="IPR010280">
    <property type="entry name" value="U5_MeTrfase_fam"/>
</dbReference>
<feature type="active site" evidence="9">
    <location>
        <position position="321"/>
    </location>
</feature>
<feature type="binding site" evidence="7 8">
    <location>
        <position position="296"/>
    </location>
    <ligand>
        <name>S-adenosyl-L-methionine</name>
        <dbReference type="ChEBI" id="CHEBI:59789"/>
    </ligand>
</feature>
<evidence type="ECO:0000313" key="10">
    <source>
        <dbReference type="EMBL" id="ENO90002.1"/>
    </source>
</evidence>
<feature type="binding site" evidence="7">
    <location>
        <position position="220"/>
    </location>
    <ligand>
        <name>S-adenosyl-L-methionine</name>
        <dbReference type="ChEBI" id="CHEBI:59789"/>
    </ligand>
</feature>
<proteinExistence type="inferred from homology"/>
<evidence type="ECO:0000256" key="1">
    <source>
        <dbReference type="ARBA" id="ARBA00022603"/>
    </source>
</evidence>
<dbReference type="PANTHER" id="PTHR47790">
    <property type="entry name" value="TRNA/TMRNA (URACIL-C(5))-METHYLTRANSFERASE"/>
    <property type="match status" value="1"/>
</dbReference>
<gene>
    <name evidence="7" type="primary">trmA</name>
    <name evidence="10" type="ORF">C666_03915</name>
</gene>
<dbReference type="PROSITE" id="PS01230">
    <property type="entry name" value="TRMA_1"/>
    <property type="match status" value="1"/>
</dbReference>
<feature type="active site" description="Proton acceptor" evidence="7">
    <location>
        <position position="355"/>
    </location>
</feature>
<dbReference type="Gene3D" id="3.40.50.150">
    <property type="entry name" value="Vaccinia Virus protein VP39"/>
    <property type="match status" value="1"/>
</dbReference>
<evidence type="ECO:0000256" key="8">
    <source>
        <dbReference type="PROSITE-ProRule" id="PRU01024"/>
    </source>
</evidence>
<feature type="binding site" evidence="7 8">
    <location>
        <position position="215"/>
    </location>
    <ligand>
        <name>S-adenosyl-L-methionine</name>
        <dbReference type="ChEBI" id="CHEBI:59789"/>
    </ligand>
</feature>
<dbReference type="EMBL" id="AMXE01000007">
    <property type="protein sequence ID" value="ENO90002.1"/>
    <property type="molecule type" value="Genomic_DNA"/>
</dbReference>
<protein>
    <recommendedName>
        <fullName evidence="7">tRNA/tmRNA (uracil-C(5))-methyltransferase</fullName>
        <ecNumber evidence="7">2.1.1.35</ecNumber>
    </recommendedName>
    <alternativeName>
        <fullName evidence="7">tRNA (uracil(54)-C(5))-methyltransferase</fullName>
    </alternativeName>
    <alternativeName>
        <fullName evidence="7">tRNA(m5U54)-methyltransferase</fullName>
        <shortName evidence="7">RUMT</shortName>
    </alternativeName>
    <alternativeName>
        <fullName evidence="7">tmRNA (uracil(341)-C(5))-methyltransferase</fullName>
    </alternativeName>
</protein>
<feature type="active site" description="Nucleophile" evidence="7 8">
    <location>
        <position position="321"/>
    </location>
</feature>
<dbReference type="GO" id="GO:0030697">
    <property type="term" value="F:tRNA (uracil(54)-C5)-methyltransferase activity, S-adenosyl methionine-dependent"/>
    <property type="evidence" value="ECO:0007669"/>
    <property type="project" value="UniProtKB-UniRule"/>
</dbReference>
<dbReference type="InterPro" id="IPR029063">
    <property type="entry name" value="SAM-dependent_MTases_sf"/>
</dbReference>
<evidence type="ECO:0000256" key="3">
    <source>
        <dbReference type="ARBA" id="ARBA00022691"/>
    </source>
</evidence>
<dbReference type="GO" id="GO:0005829">
    <property type="term" value="C:cytosol"/>
    <property type="evidence" value="ECO:0007669"/>
    <property type="project" value="TreeGrafter"/>
</dbReference>
<evidence type="ECO:0000256" key="2">
    <source>
        <dbReference type="ARBA" id="ARBA00022679"/>
    </source>
</evidence>
<dbReference type="RefSeq" id="WP_004334036.1">
    <property type="nucleotide sequence ID" value="NZ_AMXE01000007.1"/>
</dbReference>
<dbReference type="NCBIfam" id="TIGR02143">
    <property type="entry name" value="trmA_only"/>
    <property type="match status" value="1"/>
</dbReference>
<evidence type="ECO:0000313" key="11">
    <source>
        <dbReference type="Proteomes" id="UP000013232"/>
    </source>
</evidence>
<comment type="function">
    <text evidence="7">Dual-specificity methyltransferase that catalyzes the formation of 5-methyluridine at position 54 (m5U54) in all tRNAs, and that of position 341 (m5U341) in tmRNA (transfer-mRNA).</text>
</comment>
<dbReference type="Pfam" id="PF05958">
    <property type="entry name" value="tRNA_U5-meth_tr"/>
    <property type="match status" value="1"/>
</dbReference>
<feature type="binding site" evidence="7 8">
    <location>
        <position position="236"/>
    </location>
    <ligand>
        <name>S-adenosyl-L-methionine</name>
        <dbReference type="ChEBI" id="CHEBI:59789"/>
    </ligand>
</feature>
<dbReference type="PANTHER" id="PTHR47790:SF2">
    <property type="entry name" value="TRNA_TMRNA (URACIL-C(5))-METHYLTRANSFERASE"/>
    <property type="match status" value="1"/>
</dbReference>
<organism evidence="10 11">
    <name type="scientific">Thauera linaloolentis (strain DSM 12138 / JCM 21573 / CCUG 41526 / CIP 105981 / IAM 15112 / NBRC 102519 / 47Lol)</name>
    <dbReference type="NCBI Taxonomy" id="1123367"/>
    <lineage>
        <taxon>Bacteria</taxon>
        <taxon>Pseudomonadati</taxon>
        <taxon>Pseudomonadota</taxon>
        <taxon>Betaproteobacteria</taxon>
        <taxon>Rhodocyclales</taxon>
        <taxon>Zoogloeaceae</taxon>
        <taxon>Thauera</taxon>
    </lineage>
</organism>
<dbReference type="AlphaFoldDB" id="N6Z638"/>
<comment type="catalytic activity">
    <reaction evidence="6 7">
        <text>uridine(54) in tRNA + S-adenosyl-L-methionine = 5-methyluridine(54) in tRNA + S-adenosyl-L-homocysteine + H(+)</text>
        <dbReference type="Rhea" id="RHEA:42712"/>
        <dbReference type="Rhea" id="RHEA-COMP:10167"/>
        <dbReference type="Rhea" id="RHEA-COMP:10193"/>
        <dbReference type="ChEBI" id="CHEBI:15378"/>
        <dbReference type="ChEBI" id="CHEBI:57856"/>
        <dbReference type="ChEBI" id="CHEBI:59789"/>
        <dbReference type="ChEBI" id="CHEBI:65315"/>
        <dbReference type="ChEBI" id="CHEBI:74447"/>
        <dbReference type="EC" id="2.1.1.35"/>
    </reaction>
</comment>
<evidence type="ECO:0000256" key="6">
    <source>
        <dbReference type="ARBA" id="ARBA00052788"/>
    </source>
</evidence>
<dbReference type="InterPro" id="IPR011869">
    <property type="entry name" value="TrmA_MeTrfase"/>
</dbReference>